<dbReference type="HOGENOM" id="CLU_1368485_0_0_1"/>
<dbReference type="Pfam" id="PF06127">
    <property type="entry name" value="Mpo1-like"/>
    <property type="match status" value="1"/>
</dbReference>
<reference evidence="3" key="1">
    <citation type="journal article" date="2013" name="Nature">
        <title>Pan genome of the phytoplankton Emiliania underpins its global distribution.</title>
        <authorList>
            <person name="Read B.A."/>
            <person name="Kegel J."/>
            <person name="Klute M.J."/>
            <person name="Kuo A."/>
            <person name="Lefebvre S.C."/>
            <person name="Maumus F."/>
            <person name="Mayer C."/>
            <person name="Miller J."/>
            <person name="Monier A."/>
            <person name="Salamov A."/>
            <person name="Young J."/>
            <person name="Aguilar M."/>
            <person name="Claverie J.M."/>
            <person name="Frickenhaus S."/>
            <person name="Gonzalez K."/>
            <person name="Herman E.K."/>
            <person name="Lin Y.C."/>
            <person name="Napier J."/>
            <person name="Ogata H."/>
            <person name="Sarno A.F."/>
            <person name="Shmutz J."/>
            <person name="Schroeder D."/>
            <person name="de Vargas C."/>
            <person name="Verret F."/>
            <person name="von Dassow P."/>
            <person name="Valentin K."/>
            <person name="Van de Peer Y."/>
            <person name="Wheeler G."/>
            <person name="Dacks J.B."/>
            <person name="Delwiche C.F."/>
            <person name="Dyhrman S.T."/>
            <person name="Glockner G."/>
            <person name="John U."/>
            <person name="Richards T."/>
            <person name="Worden A.Z."/>
            <person name="Zhang X."/>
            <person name="Grigoriev I.V."/>
            <person name="Allen A.E."/>
            <person name="Bidle K."/>
            <person name="Borodovsky M."/>
            <person name="Bowler C."/>
            <person name="Brownlee C."/>
            <person name="Cock J.M."/>
            <person name="Elias M."/>
            <person name="Gladyshev V.N."/>
            <person name="Groth M."/>
            <person name="Guda C."/>
            <person name="Hadaegh A."/>
            <person name="Iglesias-Rodriguez M.D."/>
            <person name="Jenkins J."/>
            <person name="Jones B.M."/>
            <person name="Lawson T."/>
            <person name="Leese F."/>
            <person name="Lindquist E."/>
            <person name="Lobanov A."/>
            <person name="Lomsadze A."/>
            <person name="Malik S.B."/>
            <person name="Marsh M.E."/>
            <person name="Mackinder L."/>
            <person name="Mock T."/>
            <person name="Mueller-Roeber B."/>
            <person name="Pagarete A."/>
            <person name="Parker M."/>
            <person name="Probert I."/>
            <person name="Quesneville H."/>
            <person name="Raines C."/>
            <person name="Rensing S.A."/>
            <person name="Riano-Pachon D.M."/>
            <person name="Richier S."/>
            <person name="Rokitta S."/>
            <person name="Shiraiwa Y."/>
            <person name="Soanes D.M."/>
            <person name="van der Giezen M."/>
            <person name="Wahlund T.M."/>
            <person name="Williams B."/>
            <person name="Wilson W."/>
            <person name="Wolfe G."/>
            <person name="Wurch L.L."/>
        </authorList>
    </citation>
    <scope>NUCLEOTIDE SEQUENCE</scope>
</reference>
<dbReference type="InterPro" id="IPR009305">
    <property type="entry name" value="Mpo1-like"/>
</dbReference>
<accession>A0A0D3KGU2</accession>
<evidence type="ECO:0000256" key="1">
    <source>
        <dbReference type="SAM" id="Phobius"/>
    </source>
</evidence>
<dbReference type="AlphaFoldDB" id="A0A0D3KGU2"/>
<reference evidence="2" key="2">
    <citation type="submission" date="2024-10" db="UniProtKB">
        <authorList>
            <consortium name="EnsemblProtists"/>
        </authorList>
    </citation>
    <scope>IDENTIFICATION</scope>
</reference>
<name>A0A0D3KGU2_EMIH1</name>
<protein>
    <submittedName>
        <fullName evidence="2">Uncharacterized protein</fullName>
    </submittedName>
</protein>
<feature type="transmembrane region" description="Helical" evidence="1">
    <location>
        <begin position="90"/>
        <end position="108"/>
    </location>
</feature>
<keyword evidence="1" id="KW-1133">Transmembrane helix</keyword>
<keyword evidence="3" id="KW-1185">Reference proteome</keyword>
<dbReference type="RefSeq" id="XP_005787406.1">
    <property type="nucleotide sequence ID" value="XM_005787349.1"/>
</dbReference>
<dbReference type="EnsemblProtists" id="EOD34977">
    <property type="protein sequence ID" value="EOD34977"/>
    <property type="gene ID" value="EMIHUDRAFT_455444"/>
</dbReference>
<dbReference type="PaxDb" id="2903-EOD34977"/>
<proteinExistence type="predicted"/>
<dbReference type="GeneID" id="17280247"/>
<keyword evidence="1" id="KW-0812">Transmembrane</keyword>
<dbReference type="KEGG" id="ehx:EMIHUDRAFT_455444"/>
<evidence type="ECO:0000313" key="3">
    <source>
        <dbReference type="Proteomes" id="UP000013827"/>
    </source>
</evidence>
<sequence>MLLQQPDAIAVVASLGLGGLSGLPLPFSVPLAYGAMVASQTRGLDIIGLLHNCTAQQTAAAPPDNVDADLPMDALCAGYEAHHWESTSNCLHACGMLWAFGVLALMLMRQKRWPMLALVPPCWYLFAWTGHFADVPAVFTYGTTLRGWSLGEWCSIKAFAAGRTVSAREDLLLTFACAVATYLGHRASASLCTRGHEKPD</sequence>
<organism evidence="2 3">
    <name type="scientific">Emiliania huxleyi (strain CCMP1516)</name>
    <dbReference type="NCBI Taxonomy" id="280463"/>
    <lineage>
        <taxon>Eukaryota</taxon>
        <taxon>Haptista</taxon>
        <taxon>Haptophyta</taxon>
        <taxon>Prymnesiophyceae</taxon>
        <taxon>Isochrysidales</taxon>
        <taxon>Noelaerhabdaceae</taxon>
        <taxon>Emiliania</taxon>
    </lineage>
</organism>
<evidence type="ECO:0000313" key="2">
    <source>
        <dbReference type="EnsemblProtists" id="EOD34977"/>
    </source>
</evidence>
<dbReference type="Proteomes" id="UP000013827">
    <property type="component" value="Unassembled WGS sequence"/>
</dbReference>
<keyword evidence="1" id="KW-0472">Membrane</keyword>